<feature type="transmembrane region" description="Helical" evidence="2">
    <location>
        <begin position="465"/>
        <end position="487"/>
    </location>
</feature>
<keyword evidence="2" id="KW-0812">Transmembrane</keyword>
<evidence type="ECO:0008006" key="5">
    <source>
        <dbReference type="Google" id="ProtNLM"/>
    </source>
</evidence>
<feature type="transmembrane region" description="Helical" evidence="2">
    <location>
        <begin position="671"/>
        <end position="694"/>
    </location>
</feature>
<feature type="transmembrane region" description="Helical" evidence="2">
    <location>
        <begin position="630"/>
        <end position="651"/>
    </location>
</feature>
<dbReference type="InterPro" id="IPR021840">
    <property type="entry name" value="DUF3433"/>
</dbReference>
<dbReference type="PANTHER" id="PTHR37544">
    <property type="entry name" value="SPRAY-RELATED"/>
    <property type="match status" value="1"/>
</dbReference>
<feature type="region of interest" description="Disordered" evidence="1">
    <location>
        <begin position="39"/>
        <end position="90"/>
    </location>
</feature>
<dbReference type="PANTHER" id="PTHR37544:SF1">
    <property type="entry name" value="PHOSPHORIBOSYLAMINOIMIDAZOLE-SUCCINOCARBOXAMIDE SYNTHASE"/>
    <property type="match status" value="1"/>
</dbReference>
<name>A0AAE0N1C3_9PEZI</name>
<evidence type="ECO:0000256" key="2">
    <source>
        <dbReference type="SAM" id="Phobius"/>
    </source>
</evidence>
<reference evidence="3" key="2">
    <citation type="submission" date="2023-06" db="EMBL/GenBank/DDBJ databases">
        <authorList>
            <consortium name="Lawrence Berkeley National Laboratory"/>
            <person name="Haridas S."/>
            <person name="Hensen N."/>
            <person name="Bonometti L."/>
            <person name="Westerberg I."/>
            <person name="Brannstrom I.O."/>
            <person name="Guillou S."/>
            <person name="Cros-Aarteil S."/>
            <person name="Calhoun S."/>
            <person name="Kuo A."/>
            <person name="Mondo S."/>
            <person name="Pangilinan J."/>
            <person name="Riley R."/>
            <person name="Labutti K."/>
            <person name="Andreopoulos B."/>
            <person name="Lipzen A."/>
            <person name="Chen C."/>
            <person name="Yanf M."/>
            <person name="Daum C."/>
            <person name="Ng V."/>
            <person name="Clum A."/>
            <person name="Steindorff A."/>
            <person name="Ohm R."/>
            <person name="Martin F."/>
            <person name="Silar P."/>
            <person name="Natvig D."/>
            <person name="Lalanne C."/>
            <person name="Gautier V."/>
            <person name="Ament-Velasquez S.L."/>
            <person name="Kruys A."/>
            <person name="Hutchinson M.I."/>
            <person name="Powell A.J."/>
            <person name="Barry K."/>
            <person name="Miller A.N."/>
            <person name="Grigoriev I.V."/>
            <person name="Debuchy R."/>
            <person name="Gladieux P."/>
            <person name="Thoren M.H."/>
            <person name="Johannesson H."/>
        </authorList>
    </citation>
    <scope>NUCLEOTIDE SEQUENCE</scope>
    <source>
        <strain evidence="3">CBS 958.72</strain>
    </source>
</reference>
<feature type="compositionally biased region" description="Low complexity" evidence="1">
    <location>
        <begin position="181"/>
        <end position="194"/>
    </location>
</feature>
<feature type="transmembrane region" description="Helical" evidence="2">
    <location>
        <begin position="367"/>
        <end position="387"/>
    </location>
</feature>
<organism evidence="3 4">
    <name type="scientific">Lasiosphaeria ovina</name>
    <dbReference type="NCBI Taxonomy" id="92902"/>
    <lineage>
        <taxon>Eukaryota</taxon>
        <taxon>Fungi</taxon>
        <taxon>Dikarya</taxon>
        <taxon>Ascomycota</taxon>
        <taxon>Pezizomycotina</taxon>
        <taxon>Sordariomycetes</taxon>
        <taxon>Sordariomycetidae</taxon>
        <taxon>Sordariales</taxon>
        <taxon>Lasiosphaeriaceae</taxon>
        <taxon>Lasiosphaeria</taxon>
    </lineage>
</organism>
<evidence type="ECO:0000313" key="4">
    <source>
        <dbReference type="Proteomes" id="UP001287356"/>
    </source>
</evidence>
<gene>
    <name evidence="3" type="ORF">B0T24DRAFT_634805</name>
</gene>
<dbReference type="AlphaFoldDB" id="A0AAE0N1C3"/>
<feature type="region of interest" description="Disordered" evidence="1">
    <location>
        <begin position="178"/>
        <end position="262"/>
    </location>
</feature>
<proteinExistence type="predicted"/>
<dbReference type="EMBL" id="JAULSN010000007">
    <property type="protein sequence ID" value="KAK3367092.1"/>
    <property type="molecule type" value="Genomic_DNA"/>
</dbReference>
<protein>
    <recommendedName>
        <fullName evidence="5">Phosphoribosylaminoimidazole-succinocarboxamide synthase</fullName>
    </recommendedName>
</protein>
<feature type="compositionally biased region" description="Pro residues" evidence="1">
    <location>
        <begin position="65"/>
        <end position="77"/>
    </location>
</feature>
<feature type="transmembrane region" description="Helical" evidence="2">
    <location>
        <begin position="747"/>
        <end position="774"/>
    </location>
</feature>
<feature type="compositionally biased region" description="Pro residues" evidence="1">
    <location>
        <begin position="235"/>
        <end position="244"/>
    </location>
</feature>
<keyword evidence="2" id="KW-1133">Transmembrane helix</keyword>
<keyword evidence="2" id="KW-0472">Membrane</keyword>
<dbReference type="Proteomes" id="UP001287356">
    <property type="component" value="Unassembled WGS sequence"/>
</dbReference>
<feature type="transmembrane region" description="Helical" evidence="2">
    <location>
        <begin position="786"/>
        <end position="805"/>
    </location>
</feature>
<accession>A0AAE0N1C3</accession>
<reference evidence="3" key="1">
    <citation type="journal article" date="2023" name="Mol. Phylogenet. Evol.">
        <title>Genome-scale phylogeny and comparative genomics of the fungal order Sordariales.</title>
        <authorList>
            <person name="Hensen N."/>
            <person name="Bonometti L."/>
            <person name="Westerberg I."/>
            <person name="Brannstrom I.O."/>
            <person name="Guillou S."/>
            <person name="Cros-Aarteil S."/>
            <person name="Calhoun S."/>
            <person name="Haridas S."/>
            <person name="Kuo A."/>
            <person name="Mondo S."/>
            <person name="Pangilinan J."/>
            <person name="Riley R."/>
            <person name="LaButti K."/>
            <person name="Andreopoulos B."/>
            <person name="Lipzen A."/>
            <person name="Chen C."/>
            <person name="Yan M."/>
            <person name="Daum C."/>
            <person name="Ng V."/>
            <person name="Clum A."/>
            <person name="Steindorff A."/>
            <person name="Ohm R.A."/>
            <person name="Martin F."/>
            <person name="Silar P."/>
            <person name="Natvig D.O."/>
            <person name="Lalanne C."/>
            <person name="Gautier V."/>
            <person name="Ament-Velasquez S.L."/>
            <person name="Kruys A."/>
            <person name="Hutchinson M.I."/>
            <person name="Powell A.J."/>
            <person name="Barry K."/>
            <person name="Miller A.N."/>
            <person name="Grigoriev I.V."/>
            <person name="Debuchy R."/>
            <person name="Gladieux P."/>
            <person name="Hiltunen Thoren M."/>
            <person name="Johannesson H."/>
        </authorList>
    </citation>
    <scope>NUCLEOTIDE SEQUENCE</scope>
    <source>
        <strain evidence="3">CBS 958.72</strain>
    </source>
</reference>
<keyword evidence="4" id="KW-1185">Reference proteome</keyword>
<evidence type="ECO:0000256" key="1">
    <source>
        <dbReference type="SAM" id="MobiDB-lite"/>
    </source>
</evidence>
<feature type="compositionally biased region" description="Low complexity" evidence="1">
    <location>
        <begin position="78"/>
        <end position="87"/>
    </location>
</feature>
<dbReference type="Pfam" id="PF11915">
    <property type="entry name" value="DUF3433"/>
    <property type="match status" value="2"/>
</dbReference>
<sequence>MNFQNLSFDYVEQPRPHLQYLAEPTPASSHSHLTLRALPRPDYASPRPASPSTQTHTNTTVIPFAPTPPPRAAPPSPTLTASSSSEPGLYGPDRFSAAAPPLVARAYARPVIVDGPFRRVPDFPPAPAPQPSAWDSIFSATMLTDFRDGLTRLAGIVTPGVDDTPYIQAAIEAITRDRDTGYSASGSSSSDGGSPVPRFSHGQTAADYRRYSEQQAPVSVPMPIPLPGHSSLPTQPQPAHPPSEYPSHLLPPLDPFRSNPQASADSLASTLLLKSGQRPAQPHEWRAVDRDIIVASIGEQKAAMVPSLNFRPLALRAVSLLSFATLCLAMIVALIFSAVYSERQKGLRRYESAAGGLYFVFRMLPQLLAAVLLLWAQLIISTMFRILPFVRLASSRREEREGALFANLYPKSFLWPQLTGEWNVWVPILVTWLANFTIPLQSSLFTVMLSGEDDSVWTWATVQGVAWTLVALYLALLASTIIVWRYWASVESTGLIWDPRSLADILAIVSDTNTADDYRGTQLARTRDGIRFALRRRADDKLGYWTWKDGRPGFWYTLGTPMDNAAFVPVLDPAAGQRMDRNDEKQGGVAAGGPDGELLGGNHDLEAGTAGLSAQARLRYLPWCLRSNQLLYFVVTALVLLVAIFVAAFLPSTRIASGFLPWLPSGPQPGVFSPADFLYSFLPSLLGTVLLLLFQSLDLSLRVLRPWAALADPRGARAEHSLLADYAACGAPAQSVLPALRNGHWRVAALSAGAALFVLVPVLAGGMFMALTAADGAVRIYPNMPAFAVLLTLLVLYLCALASLLPNRAAMRLPHAVTCLAEIAGFLANDDLLADPAFKQCRSRDEMLDKMGVRRGIPDTQPRWILNVGGGDGSAALLGIRRARRFTEKRRVRKSQIKRGVLNRSIV</sequence>
<evidence type="ECO:0000313" key="3">
    <source>
        <dbReference type="EMBL" id="KAK3367092.1"/>
    </source>
</evidence>
<comment type="caution">
    <text evidence="3">The sequence shown here is derived from an EMBL/GenBank/DDBJ whole genome shotgun (WGS) entry which is preliminary data.</text>
</comment>
<feature type="transmembrane region" description="Helical" evidence="2">
    <location>
        <begin position="313"/>
        <end position="340"/>
    </location>
</feature>